<feature type="transmembrane region" description="Helical" evidence="1">
    <location>
        <begin position="216"/>
        <end position="246"/>
    </location>
</feature>
<evidence type="ECO:0000313" key="3">
    <source>
        <dbReference type="Proteomes" id="UP000028093"/>
    </source>
</evidence>
<proteinExistence type="predicted"/>
<keyword evidence="1" id="KW-1133">Transmembrane helix</keyword>
<keyword evidence="1" id="KW-0812">Transmembrane</keyword>
<feature type="transmembrane region" description="Helical" evidence="1">
    <location>
        <begin position="258"/>
        <end position="275"/>
    </location>
</feature>
<dbReference type="RefSeq" id="WP_033682126.1">
    <property type="nucleotide sequence ID" value="NZ_JASGZR010000016.1"/>
</dbReference>
<feature type="transmembrane region" description="Helical" evidence="1">
    <location>
        <begin position="109"/>
        <end position="128"/>
    </location>
</feature>
<evidence type="ECO:0000256" key="1">
    <source>
        <dbReference type="SAM" id="Phobius"/>
    </source>
</evidence>
<feature type="transmembrane region" description="Helical" evidence="1">
    <location>
        <begin position="29"/>
        <end position="50"/>
    </location>
</feature>
<accession>A0A081PP00</accession>
<evidence type="ECO:0000313" key="2">
    <source>
        <dbReference type="EMBL" id="KEQ32423.1"/>
    </source>
</evidence>
<protein>
    <submittedName>
        <fullName evidence="2">Putative membrane protein</fullName>
    </submittedName>
</protein>
<feature type="transmembrane region" description="Helical" evidence="1">
    <location>
        <begin position="140"/>
        <end position="168"/>
    </location>
</feature>
<reference evidence="2 3" key="1">
    <citation type="submission" date="2014-05" db="EMBL/GenBank/DDBJ databases">
        <authorList>
            <person name="Daugherty S.C."/>
            <person name="Tallon L.J."/>
            <person name="Sadzewicz L."/>
            <person name="Kilian M."/>
            <person name="Tettelin H."/>
        </authorList>
    </citation>
    <scope>NUCLEOTIDE SEQUENCE [LARGE SCALE GENOMIC DNA]</scope>
    <source>
        <strain evidence="2 3">SK1126</strain>
    </source>
</reference>
<feature type="transmembrane region" description="Helical" evidence="1">
    <location>
        <begin position="281"/>
        <end position="302"/>
    </location>
</feature>
<organism evidence="2 3">
    <name type="scientific">Streptococcus mitis</name>
    <dbReference type="NCBI Taxonomy" id="28037"/>
    <lineage>
        <taxon>Bacteria</taxon>
        <taxon>Bacillati</taxon>
        <taxon>Bacillota</taxon>
        <taxon>Bacilli</taxon>
        <taxon>Lactobacillales</taxon>
        <taxon>Streptococcaceae</taxon>
        <taxon>Streptococcus</taxon>
        <taxon>Streptococcus mitis group</taxon>
    </lineage>
</organism>
<keyword evidence="1" id="KW-0472">Membrane</keyword>
<sequence length="476" mass="55987">MDFEKNNWFQIIRNRILRMSDGNIVKQDLISGLMILTIIAYMGGTINFLWEIFLGDIIKFFISNILVLARNAESILNYFLGKCSWIVIDGFTDFKFKSFSDLGNILGELLVRLLISLIPLWISGKLFNRESFRNQIISSILMIISSVILFGEYKFTISIGVLIIAITLTQFGKGNIYRFLCNLLLYVRPFTVSQDNEHSDTIMDTIKNFVQVFSCFVIPFIFSILFNLPFAICFLLVIVLIMRFGIQFQTNNPRIETLIKAVVYILVFVTVLYSSEQIKDMTSVFTVLFAIYFAVDRLFSLYDEILTVVKKDEINYYLYFDNSMDILEQKYLPNEFLIGTISEIDEIKLLGQLIIRTELGMKDSFEKLLRLIEEKREREYEDYRLLILSLEYKMQKKENEKLTITNFIENNLKDIILFDNQKVLPIEFLVLYGEELRVQKEYDLAIQYLKFSKFYSSYYYIESYNECIKNIDKAQN</sequence>
<comment type="caution">
    <text evidence="2">The sequence shown here is derived from an EMBL/GenBank/DDBJ whole genome shotgun (WGS) entry which is preliminary data.</text>
</comment>
<name>A0A081PP00_STRMT</name>
<dbReference type="AlphaFoldDB" id="A0A081PP00"/>
<dbReference type="EMBL" id="JPFT01000006">
    <property type="protein sequence ID" value="KEQ32423.1"/>
    <property type="molecule type" value="Genomic_DNA"/>
</dbReference>
<gene>
    <name evidence="2" type="ORF">SK1126_1384</name>
</gene>
<dbReference type="Proteomes" id="UP000028093">
    <property type="component" value="Unassembled WGS sequence"/>
</dbReference>
<dbReference type="PATRIC" id="fig|28037.99.peg.1299"/>